<feature type="transmembrane region" description="Helical" evidence="3">
    <location>
        <begin position="1503"/>
        <end position="1525"/>
    </location>
</feature>
<feature type="compositionally biased region" description="Basic and acidic residues" evidence="2">
    <location>
        <begin position="990"/>
        <end position="1005"/>
    </location>
</feature>
<dbReference type="PANTHER" id="PTHR10794:SF92">
    <property type="entry name" value="EMBRYOGENESIS-ASSOCIATED PROTEIN EMB8"/>
    <property type="match status" value="1"/>
</dbReference>
<feature type="compositionally biased region" description="Basic and acidic residues" evidence="2">
    <location>
        <begin position="867"/>
        <end position="877"/>
    </location>
</feature>
<evidence type="ECO:0000313" key="7">
    <source>
        <dbReference type="Proteomes" id="UP000326396"/>
    </source>
</evidence>
<evidence type="ECO:0000256" key="1">
    <source>
        <dbReference type="ARBA" id="ARBA00010884"/>
    </source>
</evidence>
<feature type="compositionally biased region" description="Basic and acidic residues" evidence="2">
    <location>
        <begin position="1034"/>
        <end position="1049"/>
    </location>
</feature>
<feature type="compositionally biased region" description="Basic and acidic residues" evidence="2">
    <location>
        <begin position="899"/>
        <end position="912"/>
    </location>
</feature>
<feature type="transmembrane region" description="Helical" evidence="3">
    <location>
        <begin position="1683"/>
        <end position="1701"/>
    </location>
</feature>
<name>A0A5N6PMY3_9ASTR</name>
<dbReference type="Gene3D" id="3.40.50.1820">
    <property type="entry name" value="alpha/beta hydrolase"/>
    <property type="match status" value="1"/>
</dbReference>
<feature type="compositionally biased region" description="Polar residues" evidence="2">
    <location>
        <begin position="1387"/>
        <end position="1407"/>
    </location>
</feature>
<dbReference type="InterPro" id="IPR050960">
    <property type="entry name" value="AB_hydrolase_4_sf"/>
</dbReference>
<evidence type="ECO:0000259" key="5">
    <source>
        <dbReference type="Pfam" id="PF24930"/>
    </source>
</evidence>
<keyword evidence="7" id="KW-1185">Reference proteome</keyword>
<sequence>MSSDDEQVSQNIPMILSQHFQTLISDDVEKITMQLFALDAEDDVDSQEGKHEPEPSSYNEGAPAEFANYLQRGFLWRWDCASYKSGPVALHEGVCLCGPSSLCVIPTSLHENSNFTPTMSSLKTHAVVATDLRQPPQSTIAFLASHRPWSRKRRSFLVIRSSSKHHFLPQLNLLTPALAFTTALDLFHKFNSTFHQIGDWTLITSPTPFNRFIKLRCASLQLKELNEKLIEEDGRVVSIDTGRIPQIRVNLGKQVLYQRICVNTDDGGVVSLDWPADLELSLEYGLDTTVLIVPGTTEGSMDENVRSFVSECLTRGCFPIVMNPRGCAHSPLTTPRLFTAADSDDICTTVQFIKRARPWTTFMAVGFGYGANMLTKYLAEAGEETPLTAAMCLDIPFDLEVASDHLYFDQNLTSGLIDMLQSNKELFLGRSKGFDVEKALQAKSLKDFEEAISMVSYGFDSIEQFYASSSVGNAVGDVKIPLLFIQNNAMPSFSILHSLIAENPFTSLLICSFQSDNKRTIRTFDVPWCQHLLVEWLTFVELGLLKGRHPLLEDNDVTISPTKQMASHASSRINNLLNLHQLDGNISHPWKKMLKRSDEYANSSSGFDLQMSKAIYKDTTNGMVTRTNLVDLKERDMDSERGEVVQATEVVMNMLDVTMPEALSEEQKLKVLTAVGQGETLMNALQDAVPEEVRGKLISSVTAILENQKKNFNELSRVPGTSAINMKKQERSKGISSVEEDMNASKLNASLPEEATNNHPYSKNDTSKPTEAHTLGNSDDDNQLRTLGNSDDDNQLQSTNNQGGELSHSGNASSHDQLGSDDFPKENAAQLHDSASSVTPDISKKMDRSEDHVRDQINQGLEGGTNVEKDNQHKDASEYSTDISTPPRTEKTPISSTDVAKEVGENQKKEESSAQPFPSSHSPSFSVSQALDALTGLDDSTQAAVNSVFSVIEDVITQLEEKRDNGSAVDNDNTSIDSDSQSAATPPSQKEGDEKSSMTTEHKEVGNGTEVDNDNNTSIDSDSKSAATPLSQKGGDEKSSMTTEHKEVGNHQQTMSISTERKNEANKNPDDVQHSITKLPYRNSLYDHYVQSHLYSMRKNEKLLQPDAATALYLDYVPEEGQWKLLEQSGDRTSYVGDIPSDVQCDNDIIEPTYVILDAEGEWDSVGEPKKIYQPKEILETGNVRPVQLLQFVKANILKSLEPEVSRRMQATDMTKIALVLKEELENVANTISLAVVHDKQHAISCDGENLVGLGNLHDDHLLDAISSAVQGTRYMKEVIPVGIVVGSSLASLRKIMNTNTADSVESSVTDQISVSERGCLLKSDRMTDDEIHLDEINQNNLCSEDEEKNVSSSLSSDTVMVGAVTAALGASALLIHKQNSCSDGLESSTTSCTSLNQKENDVNSQGLGKLEEETSKSDENIITSLAEKAMLVAGPVVPTKEDGGVDQERLVSLLADLGQKGGILKLVGKVALLWGGIRGAMSLTGKLISFLRLAERSLFQRIVGFVFMVLVLWTPVVIPLLPTLVQNWAAHNSSKYAELACIIGLYSSIMILVVLWGKKIRGYEDPLERYGLELTSARQIQHFACGLIGGLMFVLLIQYTHMLLGFVSISWPTLPSSTDAVTLLKLFGKVLRFVGQGLVTAIAVALVEELLFRSWLSEEIAVDLGYHQGIILSGLAFSLSQWSLKAIPGVWLLSVGLAGVKQRCQGKLSLPIGLRAGIMATSFFLKEGGFLIYQQHNNTTYPLWVSGSGDHFQPFNSIVGLAVAFLWATILYPRNSQNTLKEKIKE</sequence>
<feature type="compositionally biased region" description="Polar residues" evidence="2">
    <location>
        <begin position="968"/>
        <end position="988"/>
    </location>
</feature>
<evidence type="ECO:0000256" key="3">
    <source>
        <dbReference type="SAM" id="Phobius"/>
    </source>
</evidence>
<feature type="compositionally biased region" description="Basic and acidic residues" evidence="2">
    <location>
        <begin position="1059"/>
        <end position="1073"/>
    </location>
</feature>
<evidence type="ECO:0000259" key="4">
    <source>
        <dbReference type="Pfam" id="PF02517"/>
    </source>
</evidence>
<organism evidence="6 7">
    <name type="scientific">Mikania micrantha</name>
    <name type="common">bitter vine</name>
    <dbReference type="NCBI Taxonomy" id="192012"/>
    <lineage>
        <taxon>Eukaryota</taxon>
        <taxon>Viridiplantae</taxon>
        <taxon>Streptophyta</taxon>
        <taxon>Embryophyta</taxon>
        <taxon>Tracheophyta</taxon>
        <taxon>Spermatophyta</taxon>
        <taxon>Magnoliopsida</taxon>
        <taxon>eudicotyledons</taxon>
        <taxon>Gunneridae</taxon>
        <taxon>Pentapetalae</taxon>
        <taxon>asterids</taxon>
        <taxon>campanulids</taxon>
        <taxon>Asterales</taxon>
        <taxon>Asteraceae</taxon>
        <taxon>Asteroideae</taxon>
        <taxon>Heliantheae alliance</taxon>
        <taxon>Eupatorieae</taxon>
        <taxon>Mikania</taxon>
    </lineage>
</organism>
<keyword evidence="3" id="KW-1133">Transmembrane helix</keyword>
<reference evidence="6 7" key="1">
    <citation type="submission" date="2019-05" db="EMBL/GenBank/DDBJ databases">
        <title>Mikania micrantha, genome provides insights into the molecular mechanism of rapid growth.</title>
        <authorList>
            <person name="Liu B."/>
        </authorList>
    </citation>
    <scope>NUCLEOTIDE SEQUENCE [LARGE SCALE GENOMIC DNA]</scope>
    <source>
        <strain evidence="6">NLD-2019</strain>
        <tissue evidence="6">Leaf</tissue>
    </source>
</reference>
<dbReference type="InterPro" id="IPR003675">
    <property type="entry name" value="Rce1/LyrA-like_dom"/>
</dbReference>
<dbReference type="OrthoDB" id="5954035at2759"/>
<feature type="region of interest" description="Disordered" evidence="2">
    <location>
        <begin position="723"/>
        <end position="742"/>
    </location>
</feature>
<dbReference type="SUPFAM" id="SSF53474">
    <property type="entry name" value="alpha/beta-Hydrolases"/>
    <property type="match status" value="1"/>
</dbReference>
<dbReference type="PANTHER" id="PTHR10794">
    <property type="entry name" value="ABHYDROLASE DOMAIN-CONTAINING PROTEIN"/>
    <property type="match status" value="1"/>
</dbReference>
<feature type="domain" description="DUF7750" evidence="5">
    <location>
        <begin position="642"/>
        <end position="706"/>
    </location>
</feature>
<feature type="compositionally biased region" description="Polar residues" evidence="2">
    <location>
        <begin position="878"/>
        <end position="898"/>
    </location>
</feature>
<dbReference type="Proteomes" id="UP000326396">
    <property type="component" value="Linkage Group LG11"/>
</dbReference>
<feature type="transmembrane region" description="Helical" evidence="3">
    <location>
        <begin position="1754"/>
        <end position="1774"/>
    </location>
</feature>
<feature type="transmembrane region" description="Helical" evidence="3">
    <location>
        <begin position="1713"/>
        <end position="1734"/>
    </location>
</feature>
<dbReference type="Pfam" id="PF02517">
    <property type="entry name" value="Rce1-like"/>
    <property type="match status" value="1"/>
</dbReference>
<feature type="region of interest" description="Disordered" evidence="2">
    <location>
        <begin position="962"/>
        <end position="1078"/>
    </location>
</feature>
<protein>
    <recommendedName>
        <fullName evidence="8">Embryogenesis-associated protein EMB8</fullName>
    </recommendedName>
</protein>
<feature type="transmembrane region" description="Helical" evidence="3">
    <location>
        <begin position="1537"/>
        <end position="1558"/>
    </location>
</feature>
<accession>A0A5N6PMY3</accession>
<feature type="compositionally biased region" description="Low complexity" evidence="2">
    <location>
        <begin position="913"/>
        <end position="925"/>
    </location>
</feature>
<feature type="region of interest" description="Disordered" evidence="2">
    <location>
        <begin position="1387"/>
        <end position="1411"/>
    </location>
</feature>
<evidence type="ECO:0008006" key="8">
    <source>
        <dbReference type="Google" id="ProtNLM"/>
    </source>
</evidence>
<dbReference type="EMBL" id="SZYD01000003">
    <property type="protein sequence ID" value="KAD6795243.1"/>
    <property type="molecule type" value="Genomic_DNA"/>
</dbReference>
<dbReference type="InterPro" id="IPR029058">
    <property type="entry name" value="AB_hydrolase_fold"/>
</dbReference>
<feature type="compositionally biased region" description="Polar residues" evidence="2">
    <location>
        <begin position="755"/>
        <end position="764"/>
    </location>
</feature>
<feature type="region of interest" description="Disordered" evidence="2">
    <location>
        <begin position="750"/>
        <end position="925"/>
    </location>
</feature>
<dbReference type="InterPro" id="IPR056652">
    <property type="entry name" value="DUF7750"/>
</dbReference>
<proteinExistence type="inferred from homology"/>
<gene>
    <name evidence="6" type="ORF">E3N88_06139</name>
</gene>
<keyword evidence="3" id="KW-0472">Membrane</keyword>
<dbReference type="GO" id="GO:0080120">
    <property type="term" value="P:CAAX-box protein maturation"/>
    <property type="evidence" value="ECO:0007669"/>
    <property type="project" value="UniProtKB-ARBA"/>
</dbReference>
<dbReference type="GO" id="GO:0004175">
    <property type="term" value="F:endopeptidase activity"/>
    <property type="evidence" value="ECO:0007669"/>
    <property type="project" value="UniProtKB-ARBA"/>
</dbReference>
<evidence type="ECO:0000256" key="2">
    <source>
        <dbReference type="SAM" id="MobiDB-lite"/>
    </source>
</evidence>
<feature type="compositionally biased region" description="Polar residues" evidence="2">
    <location>
        <begin position="784"/>
        <end position="817"/>
    </location>
</feature>
<evidence type="ECO:0000313" key="6">
    <source>
        <dbReference type="EMBL" id="KAD6795243.1"/>
    </source>
</evidence>
<dbReference type="GO" id="GO:0034338">
    <property type="term" value="F:short-chain carboxylesterase activity"/>
    <property type="evidence" value="ECO:0007669"/>
    <property type="project" value="TreeGrafter"/>
</dbReference>
<feature type="domain" description="CAAX prenyl protease 2/Lysostaphin resistance protein A-like" evidence="4">
    <location>
        <begin position="1635"/>
        <end position="1717"/>
    </location>
</feature>
<comment type="similarity">
    <text evidence="1">Belongs to the AB hydrolase superfamily. AB hydrolase 4 family.</text>
</comment>
<dbReference type="GO" id="GO:0047372">
    <property type="term" value="F:monoacylglycerol lipase activity"/>
    <property type="evidence" value="ECO:0007669"/>
    <property type="project" value="TreeGrafter"/>
</dbReference>
<feature type="transmembrane region" description="Helical" evidence="3">
    <location>
        <begin position="1581"/>
        <end position="1610"/>
    </location>
</feature>
<keyword evidence="3" id="KW-0812">Transmembrane</keyword>
<dbReference type="Pfam" id="PF24930">
    <property type="entry name" value="DUF7750"/>
    <property type="match status" value="1"/>
</dbReference>
<comment type="caution">
    <text evidence="6">The sequence shown here is derived from an EMBL/GenBank/DDBJ whole genome shotgun (WGS) entry which is preliminary data.</text>
</comment>
<feature type="compositionally biased region" description="Basic and acidic residues" evidence="2">
    <location>
        <begin position="842"/>
        <end position="855"/>
    </location>
</feature>
<feature type="region of interest" description="Disordered" evidence="2">
    <location>
        <begin position="42"/>
        <end position="62"/>
    </location>
</feature>